<dbReference type="AlphaFoldDB" id="A0A383A379"/>
<feature type="non-terminal residue" evidence="1">
    <location>
        <position position="35"/>
    </location>
</feature>
<gene>
    <name evidence="1" type="ORF">METZ01_LOCUS454893</name>
</gene>
<evidence type="ECO:0000313" key="1">
    <source>
        <dbReference type="EMBL" id="SVE02039.1"/>
    </source>
</evidence>
<sequence>MWNFTWRVSDCEEVVEGYKFTLQLVNTSKRIADDW</sequence>
<reference evidence="1" key="1">
    <citation type="submission" date="2018-05" db="EMBL/GenBank/DDBJ databases">
        <authorList>
            <person name="Lanie J.A."/>
            <person name="Ng W.-L."/>
            <person name="Kazmierczak K.M."/>
            <person name="Andrzejewski T.M."/>
            <person name="Davidsen T.M."/>
            <person name="Wayne K.J."/>
            <person name="Tettelin H."/>
            <person name="Glass J.I."/>
            <person name="Rusch D."/>
            <person name="Podicherti R."/>
            <person name="Tsui H.-C.T."/>
            <person name="Winkler M.E."/>
        </authorList>
    </citation>
    <scope>NUCLEOTIDE SEQUENCE</scope>
</reference>
<accession>A0A383A379</accession>
<proteinExistence type="predicted"/>
<dbReference type="EMBL" id="UINC01188694">
    <property type="protein sequence ID" value="SVE02039.1"/>
    <property type="molecule type" value="Genomic_DNA"/>
</dbReference>
<name>A0A383A379_9ZZZZ</name>
<protein>
    <submittedName>
        <fullName evidence="1">Uncharacterized protein</fullName>
    </submittedName>
</protein>
<organism evidence="1">
    <name type="scientific">marine metagenome</name>
    <dbReference type="NCBI Taxonomy" id="408172"/>
    <lineage>
        <taxon>unclassified sequences</taxon>
        <taxon>metagenomes</taxon>
        <taxon>ecological metagenomes</taxon>
    </lineage>
</organism>